<dbReference type="EMBL" id="QGKS01000432">
    <property type="protein sequence ID" value="PWR08418.1"/>
    <property type="molecule type" value="Genomic_DNA"/>
</dbReference>
<proteinExistence type="predicted"/>
<dbReference type="Gene3D" id="2.60.120.560">
    <property type="entry name" value="Exo-inulinase, domain 1"/>
    <property type="match status" value="1"/>
</dbReference>
<dbReference type="Proteomes" id="UP000246050">
    <property type="component" value="Unassembled WGS sequence"/>
</dbReference>
<accession>A0A317D0N2</accession>
<sequence length="67" mass="7064">MNVDAAGLVKLWRPGRDVAVYPTPIVRGRTYHLKVVASGASIRVWLDHGASPVINTVDGSYAAACSG</sequence>
<dbReference type="AlphaFoldDB" id="A0A317D0N2"/>
<evidence type="ECO:0000313" key="1">
    <source>
        <dbReference type="EMBL" id="PWR08418.1"/>
    </source>
</evidence>
<organism evidence="1 2">
    <name type="scientific">Micromonospora sicca</name>
    <dbReference type="NCBI Taxonomy" id="2202420"/>
    <lineage>
        <taxon>Bacteria</taxon>
        <taxon>Bacillati</taxon>
        <taxon>Actinomycetota</taxon>
        <taxon>Actinomycetes</taxon>
        <taxon>Micromonosporales</taxon>
        <taxon>Micromonosporaceae</taxon>
        <taxon>Micromonospora</taxon>
    </lineage>
</organism>
<comment type="caution">
    <text evidence="1">The sequence shown here is derived from an EMBL/GenBank/DDBJ whole genome shotgun (WGS) entry which is preliminary data.</text>
</comment>
<protein>
    <recommendedName>
        <fullName evidence="3">Glycosyl hydrolase family 32 C-terminal domain-containing protein</fullName>
    </recommendedName>
</protein>
<name>A0A317D0N2_9ACTN</name>
<evidence type="ECO:0000313" key="2">
    <source>
        <dbReference type="Proteomes" id="UP000246050"/>
    </source>
</evidence>
<evidence type="ECO:0008006" key="3">
    <source>
        <dbReference type="Google" id="ProtNLM"/>
    </source>
</evidence>
<reference evidence="1 2" key="1">
    <citation type="submission" date="2018-05" db="EMBL/GenBank/DDBJ databases">
        <title>Micromonosporas from Atacama Desert.</title>
        <authorList>
            <person name="Carro L."/>
            <person name="Golinska P."/>
            <person name="Klenk H.-P."/>
            <person name="Goodfellow M."/>
        </authorList>
    </citation>
    <scope>NUCLEOTIDE SEQUENCE [LARGE SCALE GENOMIC DNA]</scope>
    <source>
        <strain evidence="1 2">4G51</strain>
    </source>
</reference>
<gene>
    <name evidence="1" type="ORF">DKT69_32875</name>
</gene>